<evidence type="ECO:0000313" key="7">
    <source>
        <dbReference type="Proteomes" id="UP001501588"/>
    </source>
</evidence>
<dbReference type="InterPro" id="IPR011049">
    <property type="entry name" value="Serralysin-like_metalloprot_C"/>
</dbReference>
<dbReference type="PANTHER" id="PTHR38340">
    <property type="entry name" value="S-LAYER PROTEIN"/>
    <property type="match status" value="1"/>
</dbReference>
<dbReference type="PROSITE" id="PS00330">
    <property type="entry name" value="HEMOLYSIN_CALCIUM"/>
    <property type="match status" value="6"/>
</dbReference>
<evidence type="ECO:0000313" key="6">
    <source>
        <dbReference type="EMBL" id="GAA0591723.1"/>
    </source>
</evidence>
<dbReference type="RefSeq" id="WP_343896434.1">
    <property type="nucleotide sequence ID" value="NZ_BAAAFZ010000052.1"/>
</dbReference>
<keyword evidence="7" id="KW-1185">Reference proteome</keyword>
<dbReference type="PRINTS" id="PR00313">
    <property type="entry name" value="CABNDNGRPT"/>
</dbReference>
<name>A0ABN1FIW0_9PROT</name>
<evidence type="ECO:0000259" key="4">
    <source>
        <dbReference type="Pfam" id="PF13403"/>
    </source>
</evidence>
<dbReference type="Gene3D" id="2.150.10.10">
    <property type="entry name" value="Serralysin-like metalloprotease, C-terminal"/>
    <property type="match status" value="5"/>
</dbReference>
<sequence>MATYNGTPSNDTLTGGNQSDVFNIGGNASATPTGLGNDSVVGGGGNGIDTASYSLNSTSQALNLVANSSNIYTGTDGVGGTDTLSGFETIIGGAGNDTINAALATAAINLQGGAGNNVLTGGTLADTISATSGNNVLNGGGGDDTVTGGGGNDTIDGGAGADSLLGGDSDDTITGGAGNDRLDGGAGQDAADYRTSTGNVVISYTNVTGAEYTATSDGLGGSDSMTGMDDFLGGSGNDTISTNGSSWVHRIEGNAGADSLVGGSGGDTLVGGSGNDTLDGNGGSDIADYSASTASVSLAYNSALSGGAGFTGADGTGATSGTDTVRNVETIFGGSAADTINATGSSTAMYLSGNAGNDVLVGGTGLDTLDGGADTDTASYTASTTSVSLVYNATLAGGAGFTGTDVLRNMETILGGSAADTIDASGSSAAIRIEGGAGADSLVGGTGNDTLIGGTGDDTLAGGGGTDTYTTAGNAADYAVTFGQDAGGSFALVTDTNTANGNDGADKVYGAETLRFADGATRNIAVTKPTLAFGDANGLVNASEASGTPITINGLAAGETAVVTLKSSAGTATVTASFNGNGTVNANVSGLGDGTVTITQVAVTSGGTTNTFTDPAPGATVALDKAAPAETTTIRLATDTGASSSDGITSNPTLSGTVSSGVAGVTVTVLDGTTALGTATTVAGGNWTFTPTGTAAADGTHTYTAAVTDGAGNRGTAAATSPAGTALDAAAPAVTGVAYGSNDGTLAAGEPVTLTVNFNENVFVAGGSPTLSLNSGGTATYVSGSGGQTLTFTYTPAAGQSATDLAITGLNLPAGVTVRDAAGNAVNAAGAVANPAGTLAVDTAAPSITAAAAPSGTFGIGQEVSFTLTGSEAMTVTGTPTLTLSNGATATYASGSGTGSLVFKYTVAAGQTDSGDVNVTGINGTIKDAAGNGVQAFSVATAGATAVDANAPAATTTVALAQDTGTPGDGTSAIPALTGVATGHQAGDTITIRDNGVVVGTAAIDANGAWTFANAGAAGGGHGYTAEVTDAAGNNGTATATSPASTSVNDGGDDDLSPLATPGADLVVGGDGSDTVVGLDGDDTLWGDDAAGDPAGDGGDTIDAGAGDDSVIGGGGGDTVDGGDGEDTLLGGAGGDTLAGGGGSDSLDGGDGADYLIGGGAADTVRGGAGDDTIQGDGADDAGDVVDGGDGRDEFSYYGAADVTIDLAAGTTSSGAALVSIEDAWGDTGNDLIRGDAEDNRLRGWSGDDTLEGGEGADTLEGEAGNDSVLGGDGDDVVVLGGGGNDTVDGGEGADTVVFAGEKADYTITSATDAGGQHFLVTDTVGGGGTAKVYGAEFLEFADQTDPVCFMAGTLVATPSGERAVETLAAGDLVLTAGGGAKPVRWLGRQTVSTRFGDPLRVLPVRIAAGALGEGLPRRDLLVSADHALLVDGALVQAGALVNGTTVRREARVPEVFTYWHVELADHSLVLAEGVAAETFVDNVARMAFDNWAEHGAAGSPAPLAEMALPRAKAVRQVPQATRRRLAARAALLLGKRATAA</sequence>
<feature type="compositionally biased region" description="Gly residues" evidence="3">
    <location>
        <begin position="1131"/>
        <end position="1146"/>
    </location>
</feature>
<evidence type="ECO:0000256" key="1">
    <source>
        <dbReference type="ARBA" id="ARBA00004613"/>
    </source>
</evidence>
<evidence type="ECO:0000259" key="5">
    <source>
        <dbReference type="Pfam" id="PF19077"/>
    </source>
</evidence>
<evidence type="ECO:0000256" key="2">
    <source>
        <dbReference type="ARBA" id="ARBA00022525"/>
    </source>
</evidence>
<organism evidence="6 7">
    <name type="scientific">Craurococcus roseus</name>
    <dbReference type="NCBI Taxonomy" id="77585"/>
    <lineage>
        <taxon>Bacteria</taxon>
        <taxon>Pseudomonadati</taxon>
        <taxon>Pseudomonadota</taxon>
        <taxon>Alphaproteobacteria</taxon>
        <taxon>Acetobacterales</taxon>
        <taxon>Acetobacteraceae</taxon>
        <taxon>Craurococcus</taxon>
    </lineage>
</organism>
<accession>A0ABN1FIW0</accession>
<dbReference type="InterPro" id="IPR050557">
    <property type="entry name" value="RTX_toxin/Mannuronan_C5-epim"/>
</dbReference>
<dbReference type="SUPFAM" id="SSF51120">
    <property type="entry name" value="beta-Roll"/>
    <property type="match status" value="6"/>
</dbReference>
<feature type="compositionally biased region" description="Low complexity" evidence="3">
    <location>
        <begin position="1035"/>
        <end position="1047"/>
    </location>
</feature>
<feature type="domain" description="Hedgehog/Intein (Hint)" evidence="4">
    <location>
        <begin position="1348"/>
        <end position="1482"/>
    </location>
</feature>
<dbReference type="Proteomes" id="UP001501588">
    <property type="component" value="Unassembled WGS sequence"/>
</dbReference>
<dbReference type="InterPro" id="IPR018511">
    <property type="entry name" value="Hemolysin-typ_Ca-bd_CS"/>
</dbReference>
<gene>
    <name evidence="6" type="ORF">GCM10009416_32660</name>
</gene>
<dbReference type="Pfam" id="PF19077">
    <property type="entry name" value="Big_13"/>
    <property type="match status" value="2"/>
</dbReference>
<dbReference type="InterPro" id="IPR028992">
    <property type="entry name" value="Hedgehog/Intein_dom"/>
</dbReference>
<dbReference type="Pfam" id="PF00353">
    <property type="entry name" value="HemolysinCabind"/>
    <property type="match status" value="12"/>
</dbReference>
<dbReference type="InterPro" id="IPR001343">
    <property type="entry name" value="Hemolysn_Ca-bd"/>
</dbReference>
<feature type="region of interest" description="Disordered" evidence="3">
    <location>
        <begin position="1035"/>
        <end position="1057"/>
    </location>
</feature>
<reference evidence="6 7" key="1">
    <citation type="journal article" date="2019" name="Int. J. Syst. Evol. Microbiol.">
        <title>The Global Catalogue of Microorganisms (GCM) 10K type strain sequencing project: providing services to taxonomists for standard genome sequencing and annotation.</title>
        <authorList>
            <consortium name="The Broad Institute Genomics Platform"/>
            <consortium name="The Broad Institute Genome Sequencing Center for Infectious Disease"/>
            <person name="Wu L."/>
            <person name="Ma J."/>
        </authorList>
    </citation>
    <scope>NUCLEOTIDE SEQUENCE [LARGE SCALE GENOMIC DNA]</scope>
    <source>
        <strain evidence="6 7">JCM 9933</strain>
    </source>
</reference>
<feature type="region of interest" description="Disordered" evidence="3">
    <location>
        <begin position="1"/>
        <end position="20"/>
    </location>
</feature>
<evidence type="ECO:0008006" key="8">
    <source>
        <dbReference type="Google" id="ProtNLM"/>
    </source>
</evidence>
<dbReference type="InterPro" id="IPR013783">
    <property type="entry name" value="Ig-like_fold"/>
</dbReference>
<feature type="compositionally biased region" description="Low complexity" evidence="3">
    <location>
        <begin position="1101"/>
        <end position="1111"/>
    </location>
</feature>
<comment type="caution">
    <text evidence="6">The sequence shown here is derived from an EMBL/GenBank/DDBJ whole genome shotgun (WGS) entry which is preliminary data.</text>
</comment>
<comment type="subcellular location">
    <subcellularLocation>
        <location evidence="1">Secreted</location>
    </subcellularLocation>
</comment>
<dbReference type="InterPro" id="IPR044016">
    <property type="entry name" value="Big_13"/>
</dbReference>
<dbReference type="SUPFAM" id="SSF51294">
    <property type="entry name" value="Hedgehog/intein (Hint) domain"/>
    <property type="match status" value="1"/>
</dbReference>
<feature type="region of interest" description="Disordered" evidence="3">
    <location>
        <begin position="149"/>
        <end position="190"/>
    </location>
</feature>
<dbReference type="Gene3D" id="2.60.40.10">
    <property type="entry name" value="Immunoglobulins"/>
    <property type="match status" value="2"/>
</dbReference>
<dbReference type="EMBL" id="BAAAFZ010000052">
    <property type="protein sequence ID" value="GAA0591723.1"/>
    <property type="molecule type" value="Genomic_DNA"/>
</dbReference>
<dbReference type="Pfam" id="PF13403">
    <property type="entry name" value="Hint_2"/>
    <property type="match status" value="1"/>
</dbReference>
<dbReference type="InterPro" id="IPR036844">
    <property type="entry name" value="Hint_dom_sf"/>
</dbReference>
<proteinExistence type="predicted"/>
<protein>
    <recommendedName>
        <fullName evidence="8">Hedgehog/Intein (Hint) domain-containing protein</fullName>
    </recommendedName>
</protein>
<feature type="domain" description="Bacterial Ig-like" evidence="5">
    <location>
        <begin position="629"/>
        <end position="718"/>
    </location>
</feature>
<feature type="compositionally biased region" description="Gly residues" evidence="3">
    <location>
        <begin position="149"/>
        <end position="160"/>
    </location>
</feature>
<feature type="region of interest" description="Disordered" evidence="3">
    <location>
        <begin position="1082"/>
        <end position="1146"/>
    </location>
</feature>
<feature type="domain" description="Bacterial Ig-like" evidence="5">
    <location>
        <begin position="953"/>
        <end position="1040"/>
    </location>
</feature>
<keyword evidence="2" id="KW-0964">Secreted</keyword>
<dbReference type="Gene3D" id="2.170.16.10">
    <property type="entry name" value="Hedgehog/Intein (Hint) domain"/>
    <property type="match status" value="1"/>
</dbReference>
<evidence type="ECO:0000256" key="3">
    <source>
        <dbReference type="SAM" id="MobiDB-lite"/>
    </source>
</evidence>
<dbReference type="PANTHER" id="PTHR38340:SF1">
    <property type="entry name" value="S-LAYER PROTEIN"/>
    <property type="match status" value="1"/>
</dbReference>